<dbReference type="Pfam" id="PF00887">
    <property type="entry name" value="ACBP"/>
    <property type="match status" value="1"/>
</dbReference>
<evidence type="ECO:0000256" key="8">
    <source>
        <dbReference type="SAM" id="MobiDB-lite"/>
    </source>
</evidence>
<dbReference type="Gene3D" id="2.120.10.80">
    <property type="entry name" value="Kelch-type beta propeller"/>
    <property type="match status" value="2"/>
</dbReference>
<reference evidence="11 12" key="1">
    <citation type="journal article" date="2018" name="Plant J.">
        <title>Genome sequences of Chlorella sorokiniana UTEX 1602 and Micractinium conductrix SAG 241.80: implications to maltose excretion by a green alga.</title>
        <authorList>
            <person name="Arriola M.B."/>
            <person name="Velmurugan N."/>
            <person name="Zhang Y."/>
            <person name="Plunkett M.H."/>
            <person name="Hondzo H."/>
            <person name="Barney B.M."/>
        </authorList>
    </citation>
    <scope>NUCLEOTIDE SEQUENCE [LARGE SCALE GENOMIC DNA]</scope>
    <source>
        <strain evidence="11 12">SAG 241.80</strain>
    </source>
</reference>
<protein>
    <submittedName>
        <fullName evidence="11">Acyl-binding domain-containing 4-like isoform X1 isoform B</fullName>
    </submittedName>
</protein>
<dbReference type="InterPro" id="IPR000582">
    <property type="entry name" value="Acyl-CoA-binding_protein"/>
</dbReference>
<dbReference type="EMBL" id="LHPF02000044">
    <property type="protein sequence ID" value="PSC67947.1"/>
    <property type="molecule type" value="Genomic_DNA"/>
</dbReference>
<dbReference type="Pfam" id="PF24922">
    <property type="entry name" value="ACBP4_C"/>
    <property type="match status" value="1"/>
</dbReference>
<dbReference type="PANTHER" id="PTHR46093:SF3">
    <property type="entry name" value="ACYL-COA-BINDING DOMAIN-CONTAINING PROTEIN 4"/>
    <property type="match status" value="1"/>
</dbReference>
<comment type="similarity">
    <text evidence="1">Belongs to the ACBP family.</text>
</comment>
<dbReference type="InterPro" id="IPR011009">
    <property type="entry name" value="Kinase-like_dom_sf"/>
</dbReference>
<keyword evidence="6" id="KW-0446">Lipid-binding</keyword>
<dbReference type="GO" id="GO:0000062">
    <property type="term" value="F:fatty-acyl-CoA binding"/>
    <property type="evidence" value="ECO:0007669"/>
    <property type="project" value="InterPro"/>
</dbReference>
<evidence type="ECO:0000256" key="1">
    <source>
        <dbReference type="ARBA" id="ARBA00005567"/>
    </source>
</evidence>
<dbReference type="FunFam" id="1.10.510.10:FF:000571">
    <property type="entry name" value="Maternal embryonic leucine zipper kinase"/>
    <property type="match status" value="1"/>
</dbReference>
<comment type="caution">
    <text evidence="11">The sequence shown here is derived from an EMBL/GenBank/DDBJ whole genome shotgun (WGS) entry which is preliminary data.</text>
</comment>
<feature type="region of interest" description="Disordered" evidence="8">
    <location>
        <begin position="1"/>
        <end position="45"/>
    </location>
</feature>
<dbReference type="STRING" id="554055.A0A2P6V1H3"/>
<evidence type="ECO:0000259" key="10">
    <source>
        <dbReference type="PROSITE" id="PS51228"/>
    </source>
</evidence>
<dbReference type="InterPro" id="IPR006652">
    <property type="entry name" value="Kelch_1"/>
</dbReference>
<dbReference type="Pfam" id="PF01344">
    <property type="entry name" value="Kelch_1"/>
    <property type="match status" value="1"/>
</dbReference>
<dbReference type="InterPro" id="IPR000719">
    <property type="entry name" value="Prot_kinase_dom"/>
</dbReference>
<dbReference type="SUPFAM" id="SSF56112">
    <property type="entry name" value="Protein kinase-like (PK-like)"/>
    <property type="match status" value="1"/>
</dbReference>
<keyword evidence="5" id="KW-0067">ATP-binding</keyword>
<feature type="domain" description="ACB" evidence="10">
    <location>
        <begin position="428"/>
        <end position="513"/>
    </location>
</feature>
<dbReference type="SUPFAM" id="SSF117281">
    <property type="entry name" value="Kelch motif"/>
    <property type="match status" value="1"/>
</dbReference>
<proteinExistence type="inferred from homology"/>
<feature type="compositionally biased region" description="Low complexity" evidence="8">
    <location>
        <begin position="539"/>
        <end position="554"/>
    </location>
</feature>
<evidence type="ECO:0000313" key="11">
    <source>
        <dbReference type="EMBL" id="PSC67947.1"/>
    </source>
</evidence>
<feature type="compositionally biased region" description="Low complexity" evidence="8">
    <location>
        <begin position="517"/>
        <end position="532"/>
    </location>
</feature>
<keyword evidence="12" id="KW-1185">Reference proteome</keyword>
<feature type="compositionally biased region" description="Pro residues" evidence="8">
    <location>
        <begin position="555"/>
        <end position="566"/>
    </location>
</feature>
<dbReference type="GO" id="GO:0004672">
    <property type="term" value="F:protein kinase activity"/>
    <property type="evidence" value="ECO:0007669"/>
    <property type="project" value="InterPro"/>
</dbReference>
<dbReference type="OrthoDB" id="10251809at2759"/>
<evidence type="ECO:0000256" key="5">
    <source>
        <dbReference type="ARBA" id="ARBA00022840"/>
    </source>
</evidence>
<dbReference type="PROSITE" id="PS50011">
    <property type="entry name" value="PROTEIN_KINASE_DOM"/>
    <property type="match status" value="1"/>
</dbReference>
<name>A0A2P6V1H3_9CHLO</name>
<feature type="compositionally biased region" description="Polar residues" evidence="8">
    <location>
        <begin position="28"/>
        <end position="45"/>
    </location>
</feature>
<dbReference type="Gene3D" id="1.20.80.10">
    <property type="match status" value="1"/>
</dbReference>
<sequence>MHKLRSVLAGGRSRATAERQGSLEAGDSMNTASTGADTQEGETASSSADFAECPFLGHRYYLPVRRLFRTTLGQVYLARNKETGQEVVVKMLERGPAVTKHVESELLIHRKCTGHTNIVQLIEVFLTPRYLAIVLEYAPGGDLLEFVTQKGQLLEEEARWFFQQLTVGLAYLHSIGVDNRELNLSNKLLTGDEARPLLKINDFTYSKSEQINSDPNSALGSLPYTAPEVLSNTMRHGHQADVWSLGVALYKMCVGLYPFERQEDALDARTAVQNVLGRIARVEYGIPTSMSPELQDLLGRMLVKDPSQRISIPGIMAHPWFQSSLPQGLMDLNGRVDPTAARQSEEEIVSVVREAQASLRPIDTDNIEEMADDILAEEEADDLLEELSLTRDYASGSMQLFPRHDRLRMEDALSPKPGGSLAGCPLPYPDRFTEATAFIASHGDSLSEESKLLLYSLHQQATVGPCNEPKPWGWSVVNNAKWQSWKQLGDMPSVEAMRLYVRTLEEEVPAWWAQHTAGGAGAGADDTPAANGVPPPPAAAAADGDAAPSASAPAAAPPPPPPPVPAPKTRSVAEVVVEGSWVSPYISSDKRPPPRYEHATALIGSELYVVGGNYGGRYLNDTWALNLENLTWKAFVPSGAAKPVAEGTPRVPAALPAIAGHVAVPWEGSVVLVGGHMKAKEAQPDMPVRLLDTKAGTWSAVECGVAEEGEELPRPRGGHSGVLVGSKLFIFGGEDMMRRPLGELLVLDLATWQWSRPEASAGTRPGPRSAHAAALYRNRYLLVFGGGSVAHCNNELHCLDTQTLEWSQPAWEGPVPPPRAGHAGAILGSTWFIVGGGNNTSGCADMYALDLSPLGSGPVQWTLVGNTPVESAIASEGLSLLPVPMAGCMISFGGYNGRYHNAVHVYRPEGYLATHVGAPQQHAAAGQAAAAPAAKAAPAANPAAAAQAAASSALAAAAAASAEIAKHRAELEAARREAAAAKEAVAHEVAIMRRQLESSQGAAAEAEKALEEARTALEAEQGRAMRLEVEVAEAQQALGRMEELERELQKYRLSAGEKKGSGIWGYISGSG</sequence>
<keyword evidence="2" id="KW-0880">Kelch repeat</keyword>
<dbReference type="InterPro" id="IPR015915">
    <property type="entry name" value="Kelch-typ_b-propeller"/>
</dbReference>
<evidence type="ECO:0000313" key="12">
    <source>
        <dbReference type="Proteomes" id="UP000239649"/>
    </source>
</evidence>
<dbReference type="InterPro" id="IPR014352">
    <property type="entry name" value="FERM/acyl-CoA-bd_prot_sf"/>
</dbReference>
<organism evidence="11 12">
    <name type="scientific">Micractinium conductrix</name>
    <dbReference type="NCBI Taxonomy" id="554055"/>
    <lineage>
        <taxon>Eukaryota</taxon>
        <taxon>Viridiplantae</taxon>
        <taxon>Chlorophyta</taxon>
        <taxon>core chlorophytes</taxon>
        <taxon>Trebouxiophyceae</taxon>
        <taxon>Chlorellales</taxon>
        <taxon>Chlorellaceae</taxon>
        <taxon>Chlorella clade</taxon>
        <taxon>Micractinium</taxon>
    </lineage>
</organism>
<evidence type="ECO:0000259" key="9">
    <source>
        <dbReference type="PROSITE" id="PS50011"/>
    </source>
</evidence>
<gene>
    <name evidence="11" type="ORF">C2E20_8374</name>
</gene>
<dbReference type="InterPro" id="IPR056819">
    <property type="entry name" value="ACBP4-6_C"/>
</dbReference>
<dbReference type="AlphaFoldDB" id="A0A2P6V1H3"/>
<evidence type="ECO:0000256" key="3">
    <source>
        <dbReference type="ARBA" id="ARBA00022737"/>
    </source>
</evidence>
<feature type="region of interest" description="Disordered" evidence="8">
    <location>
        <begin position="517"/>
        <end position="571"/>
    </location>
</feature>
<dbReference type="GO" id="GO:0005524">
    <property type="term" value="F:ATP binding"/>
    <property type="evidence" value="ECO:0007669"/>
    <property type="project" value="UniProtKB-KW"/>
</dbReference>
<accession>A0A2P6V1H3</accession>
<evidence type="ECO:0000256" key="2">
    <source>
        <dbReference type="ARBA" id="ARBA00022441"/>
    </source>
</evidence>
<dbReference type="PROSITE" id="PS51228">
    <property type="entry name" value="ACB_2"/>
    <property type="match status" value="1"/>
</dbReference>
<keyword evidence="3" id="KW-0677">Repeat</keyword>
<feature type="domain" description="Protein kinase" evidence="9">
    <location>
        <begin position="61"/>
        <end position="321"/>
    </location>
</feature>
<dbReference type="Proteomes" id="UP000239649">
    <property type="component" value="Unassembled WGS sequence"/>
</dbReference>
<dbReference type="PANTHER" id="PTHR46093">
    <property type="entry name" value="ACYL-COA-BINDING DOMAIN-CONTAINING PROTEIN 5"/>
    <property type="match status" value="1"/>
</dbReference>
<dbReference type="Pfam" id="PF00069">
    <property type="entry name" value="Pkinase"/>
    <property type="match status" value="1"/>
</dbReference>
<dbReference type="InterPro" id="IPR035984">
    <property type="entry name" value="Acyl-CoA-binding_sf"/>
</dbReference>
<dbReference type="Pfam" id="PF24681">
    <property type="entry name" value="Kelch_KLHDC2_KLHL20_DRC7"/>
    <property type="match status" value="1"/>
</dbReference>
<keyword evidence="4" id="KW-0547">Nucleotide-binding</keyword>
<evidence type="ECO:0000256" key="4">
    <source>
        <dbReference type="ARBA" id="ARBA00022741"/>
    </source>
</evidence>
<evidence type="ECO:0000256" key="7">
    <source>
        <dbReference type="SAM" id="Coils"/>
    </source>
</evidence>
<dbReference type="Gene3D" id="1.10.510.10">
    <property type="entry name" value="Transferase(Phosphotransferase) domain 1"/>
    <property type="match status" value="1"/>
</dbReference>
<evidence type="ECO:0000256" key="6">
    <source>
        <dbReference type="ARBA" id="ARBA00023121"/>
    </source>
</evidence>
<feature type="coiled-coil region" evidence="7">
    <location>
        <begin position="957"/>
        <end position="1061"/>
    </location>
</feature>
<keyword evidence="7" id="KW-0175">Coiled coil</keyword>
<dbReference type="SUPFAM" id="SSF47027">
    <property type="entry name" value="Acyl-CoA binding protein"/>
    <property type="match status" value="1"/>
</dbReference>